<dbReference type="SUPFAM" id="SSF58104">
    <property type="entry name" value="Methyl-accepting chemotaxis protein (MCP) signaling domain"/>
    <property type="match status" value="1"/>
</dbReference>
<dbReference type="InterPro" id="IPR004089">
    <property type="entry name" value="MCPsignal_dom"/>
</dbReference>
<dbReference type="Pfam" id="PF00015">
    <property type="entry name" value="MCPsignal"/>
    <property type="match status" value="1"/>
</dbReference>
<sequence>MQFTIRQKMGGTLGITCVGMAIIVVFMLVGFSKVQRQQNLMDRLTLVNNTALRGNIAMLKAREYEAEFFDRRQEKWVPRAKEMVGKVNGELDVIAKNSDDPKIRGAADKARALAGKYVAQLDALAGKARASDYRDPSLAEDREELRDVINEFEPLLDSTIPKQVTAAYQAANREMDDVIATTRTQIVVTVGAVAAILIACLLTISLSISASLRTVIGRLQDIADGDGDLTTRIELTRHDEFGELASCFNNFVEKLHAIIYQVSQSTLQVASASFQLQATAEQMARGAEAAVTQANTVSTASEELAASTYQIAGNCGTVAESARLADESARTGVAVVDETIAVMGRIADRVKDSARTVESLGVRGDQIGAIISTIEDIADQTNLLALNAAIEAARAGEQGRGFAVVADEVRALAERTSRATREISQMIKSIQVETREAVTVMEQGVKEVARGTGEAARSGEALRQILEQFATLNGQVGQISTAADEQTRTTAEISTSIVEISDIILATAKGATDSAGAAGGLAHLAEELKSLVGRFRLAA</sequence>
<evidence type="ECO:0000256" key="5">
    <source>
        <dbReference type="SAM" id="Phobius"/>
    </source>
</evidence>
<keyword evidence="5" id="KW-1133">Transmembrane helix</keyword>
<evidence type="ECO:0000256" key="1">
    <source>
        <dbReference type="ARBA" id="ARBA00004370"/>
    </source>
</evidence>
<dbReference type="GO" id="GO:0006935">
    <property type="term" value="P:chemotaxis"/>
    <property type="evidence" value="ECO:0007669"/>
    <property type="project" value="UniProtKB-ARBA"/>
</dbReference>
<keyword evidence="2 4" id="KW-0807">Transducer</keyword>
<dbReference type="PROSITE" id="PS50885">
    <property type="entry name" value="HAMP"/>
    <property type="match status" value="1"/>
</dbReference>
<dbReference type="HOGENOM" id="CLU_000445_107_27_7"/>
<feature type="domain" description="Methyl-accepting transducer" evidence="6">
    <location>
        <begin position="265"/>
        <end position="501"/>
    </location>
</feature>
<evidence type="ECO:0000313" key="9">
    <source>
        <dbReference type="Proteomes" id="UP000057609"/>
    </source>
</evidence>
<dbReference type="AlphaFoldDB" id="A0A0B5BCF1"/>
<dbReference type="GO" id="GO:0016020">
    <property type="term" value="C:membrane"/>
    <property type="evidence" value="ECO:0007669"/>
    <property type="project" value="UniProtKB-SubCell"/>
</dbReference>
<feature type="transmembrane region" description="Helical" evidence="5">
    <location>
        <begin position="186"/>
        <end position="208"/>
    </location>
</feature>
<protein>
    <submittedName>
        <fullName evidence="8">Chemotaxis protein</fullName>
    </submittedName>
</protein>
<evidence type="ECO:0000256" key="3">
    <source>
        <dbReference type="ARBA" id="ARBA00029447"/>
    </source>
</evidence>
<dbReference type="PANTHER" id="PTHR32089:SF112">
    <property type="entry name" value="LYSOZYME-LIKE PROTEIN-RELATED"/>
    <property type="match status" value="1"/>
</dbReference>
<reference evidence="8 9" key="1">
    <citation type="journal article" date="2015" name="Genome Announc.">
        <title>Complete Genome of Geobacter pickeringii G13T, a Metal-Reducing Isolate from Sedimentary Kaolin Deposits.</title>
        <authorList>
            <person name="Badalamenti J.P."/>
            <person name="Bond D.R."/>
        </authorList>
    </citation>
    <scope>NUCLEOTIDE SEQUENCE [LARGE SCALE GENOMIC DNA]</scope>
    <source>
        <strain evidence="8 9">G13</strain>
    </source>
</reference>
<dbReference type="KEGG" id="gpi:GPICK_14275"/>
<dbReference type="Gene3D" id="1.10.287.950">
    <property type="entry name" value="Methyl-accepting chemotaxis protein"/>
    <property type="match status" value="1"/>
</dbReference>
<evidence type="ECO:0000259" key="6">
    <source>
        <dbReference type="PROSITE" id="PS50111"/>
    </source>
</evidence>
<keyword evidence="5" id="KW-0812">Transmembrane</keyword>
<dbReference type="Pfam" id="PF00672">
    <property type="entry name" value="HAMP"/>
    <property type="match status" value="1"/>
</dbReference>
<evidence type="ECO:0000313" key="8">
    <source>
        <dbReference type="EMBL" id="AJE04363.1"/>
    </source>
</evidence>
<dbReference type="SMART" id="SM00283">
    <property type="entry name" value="MA"/>
    <property type="match status" value="1"/>
</dbReference>
<dbReference type="InterPro" id="IPR003660">
    <property type="entry name" value="HAMP_dom"/>
</dbReference>
<dbReference type="CDD" id="cd11386">
    <property type="entry name" value="MCP_signal"/>
    <property type="match status" value="1"/>
</dbReference>
<proteinExistence type="inferred from homology"/>
<dbReference type="FunFam" id="1.10.287.950:FF:000001">
    <property type="entry name" value="Methyl-accepting chemotaxis sensory transducer"/>
    <property type="match status" value="1"/>
</dbReference>
<accession>A0A0B5BCF1</accession>
<comment type="subcellular location">
    <subcellularLocation>
        <location evidence="1">Membrane</location>
    </subcellularLocation>
</comment>
<gene>
    <name evidence="8" type="ORF">GPICK_14275</name>
</gene>
<evidence type="ECO:0000256" key="4">
    <source>
        <dbReference type="PROSITE-ProRule" id="PRU00284"/>
    </source>
</evidence>
<keyword evidence="9" id="KW-1185">Reference proteome</keyword>
<comment type="similarity">
    <text evidence="3">Belongs to the methyl-accepting chemotaxis (MCP) protein family.</text>
</comment>
<dbReference type="PROSITE" id="PS50111">
    <property type="entry name" value="CHEMOTAXIS_TRANSDUC_2"/>
    <property type="match status" value="1"/>
</dbReference>
<name>A0A0B5BCF1_9BACT</name>
<dbReference type="GO" id="GO:0007165">
    <property type="term" value="P:signal transduction"/>
    <property type="evidence" value="ECO:0007669"/>
    <property type="project" value="UniProtKB-KW"/>
</dbReference>
<dbReference type="RefSeq" id="WP_039744287.1">
    <property type="nucleotide sequence ID" value="NZ_CP009788.1"/>
</dbReference>
<dbReference type="EMBL" id="CP009788">
    <property type="protein sequence ID" value="AJE04363.1"/>
    <property type="molecule type" value="Genomic_DNA"/>
</dbReference>
<dbReference type="SMART" id="SM00304">
    <property type="entry name" value="HAMP"/>
    <property type="match status" value="2"/>
</dbReference>
<dbReference type="STRING" id="345632.GPICK_14275"/>
<dbReference type="CDD" id="cd06225">
    <property type="entry name" value="HAMP"/>
    <property type="match status" value="1"/>
</dbReference>
<dbReference type="PANTHER" id="PTHR32089">
    <property type="entry name" value="METHYL-ACCEPTING CHEMOTAXIS PROTEIN MCPB"/>
    <property type="match status" value="1"/>
</dbReference>
<organism evidence="8 9">
    <name type="scientific">Geobacter pickeringii</name>
    <dbReference type="NCBI Taxonomy" id="345632"/>
    <lineage>
        <taxon>Bacteria</taxon>
        <taxon>Pseudomonadati</taxon>
        <taxon>Thermodesulfobacteriota</taxon>
        <taxon>Desulfuromonadia</taxon>
        <taxon>Geobacterales</taxon>
        <taxon>Geobacteraceae</taxon>
        <taxon>Geobacter</taxon>
    </lineage>
</organism>
<evidence type="ECO:0000256" key="2">
    <source>
        <dbReference type="ARBA" id="ARBA00023224"/>
    </source>
</evidence>
<dbReference type="Proteomes" id="UP000057609">
    <property type="component" value="Chromosome"/>
</dbReference>
<feature type="domain" description="HAMP" evidence="7">
    <location>
        <begin position="206"/>
        <end position="260"/>
    </location>
</feature>
<evidence type="ECO:0000259" key="7">
    <source>
        <dbReference type="PROSITE" id="PS50885"/>
    </source>
</evidence>
<dbReference type="OrthoDB" id="9791237at2"/>
<feature type="transmembrane region" description="Helical" evidence="5">
    <location>
        <begin position="12"/>
        <end position="31"/>
    </location>
</feature>
<keyword evidence="5" id="KW-0472">Membrane</keyword>